<gene>
    <name evidence="1" type="ORF">ADIS_4804</name>
</gene>
<evidence type="ECO:0000313" key="1">
    <source>
        <dbReference type="EMBL" id="EON74693.1"/>
    </source>
</evidence>
<evidence type="ECO:0000313" key="2">
    <source>
        <dbReference type="Proteomes" id="UP000013909"/>
    </source>
</evidence>
<name>R7ZKS1_9BACT</name>
<dbReference type="Pfam" id="PF14054">
    <property type="entry name" value="DUF4249"/>
    <property type="match status" value="1"/>
</dbReference>
<protein>
    <recommendedName>
        <fullName evidence="3">DUF4249 domain-containing protein</fullName>
    </recommendedName>
</protein>
<proteinExistence type="predicted"/>
<dbReference type="STRING" id="1232681.ADIS_4804"/>
<evidence type="ECO:0008006" key="3">
    <source>
        <dbReference type="Google" id="ProtNLM"/>
    </source>
</evidence>
<comment type="caution">
    <text evidence="1">The sequence shown here is derived from an EMBL/GenBank/DDBJ whole genome shotgun (WGS) entry which is preliminary data.</text>
</comment>
<accession>R7ZKS1</accession>
<dbReference type="EMBL" id="AQHR01000126">
    <property type="protein sequence ID" value="EON74693.1"/>
    <property type="molecule type" value="Genomic_DNA"/>
</dbReference>
<dbReference type="Proteomes" id="UP000013909">
    <property type="component" value="Unassembled WGS sequence"/>
</dbReference>
<organism evidence="1 2">
    <name type="scientific">Lunatimonas lonarensis</name>
    <dbReference type="NCBI Taxonomy" id="1232681"/>
    <lineage>
        <taxon>Bacteria</taxon>
        <taxon>Pseudomonadati</taxon>
        <taxon>Bacteroidota</taxon>
        <taxon>Cytophagia</taxon>
        <taxon>Cytophagales</taxon>
        <taxon>Cyclobacteriaceae</taxon>
    </lineage>
</organism>
<sequence length="288" mass="33141">MEVDLPGQEPRIVLNALLDPSDTLKVYLTRSRGILEGREYEEFFDLISNADVYLETEAGDRYSLEYVDRSRPFDPNAFYRLSDFVFHPNQSYSLVAEAPGYETIRTSQVVPAQVPIQSVEITRLGPDGSWQNSELVEFRVRFTDPPGRNFYELSGRVFGSDTVEVEGQPFLSMYFSDLYPRPVNPSFEKDHLMRSVLLFGDALLPGQDAELVFRTTVPTDYELLEVTLHLAHVSESYYRYYDTADLQFYNRGDFLSQPVLVHTNVENGLGIFMARNTAEHVIRLRFEE</sequence>
<reference evidence="1 2" key="1">
    <citation type="submission" date="2013-02" db="EMBL/GenBank/DDBJ databases">
        <title>A novel strain isolated from Lonar lake, Maharashtra, India.</title>
        <authorList>
            <person name="Singh A."/>
        </authorList>
    </citation>
    <scope>NUCLEOTIDE SEQUENCE [LARGE SCALE GENOMIC DNA]</scope>
    <source>
        <strain evidence="1 2">AK24</strain>
    </source>
</reference>
<dbReference type="InterPro" id="IPR025345">
    <property type="entry name" value="DUF4249"/>
</dbReference>
<dbReference type="AlphaFoldDB" id="R7ZKS1"/>
<keyword evidence="2" id="KW-1185">Reference proteome</keyword>